<sequence>MIEQQERLNFLETQRDMQDGIIVVSLFSTAGSTYQKAGARLLVALDGTTCGLISGGCLEPEIAKQGLNAWDLGQILEWEVDTTDDADQFFGYGLGCKGVLTMVFEPVRFKDQAHFDRILELLRPPSEERKIIHAFDRKEGMLFRATQREHLWDCEPGFPEHLIEGAGSERFLVLREEQDPVPTVSIFGAGTDAVPLARLSAQMGWTTKVYDRSSEKIARQKWPDRVETYALPTKEALARVSNGPHQFVVAMTHNFESDSAVLDAIAYKDQIPYLGLLGPAHRREALFKQTSASKSELMSKLAGRLFSPIGLKTGGRQPSEIALSIVSEIQAVHRRTGLAKKRRHQKVSVVVLAAGASRRLDGPRKQLVQFENQSLLKKAITQAHKVANAGVFVVLGAHTEVIAKETSPNETLVYNPRWETGISSSIKAGFNAAIPNPNNSPEHSVLFCLVDQPLIDEGHLTNIIRRAQENQDLVAASEYENTVGVPAIIAAELAGEIEDIKGDQGCKALIKSQSQVSLVPSAELAFDIDTPQDLEALARLEL</sequence>
<dbReference type="OrthoDB" id="9815497at2"/>
<dbReference type="EMBL" id="FWZT01000013">
    <property type="protein sequence ID" value="SMF42852.1"/>
    <property type="molecule type" value="Genomic_DNA"/>
</dbReference>
<feature type="domain" description="XdhC- CoxI" evidence="1">
    <location>
        <begin position="21"/>
        <end position="73"/>
    </location>
</feature>
<reference evidence="5" key="1">
    <citation type="submission" date="2017-04" db="EMBL/GenBank/DDBJ databases">
        <authorList>
            <person name="Varghese N."/>
            <person name="Submissions S."/>
        </authorList>
    </citation>
    <scope>NUCLEOTIDE SEQUENCE [LARGE SCALE GENOMIC DNA]</scope>
    <source>
        <strain evidence="5">RKEM611</strain>
    </source>
</reference>
<dbReference type="Gene3D" id="3.90.550.10">
    <property type="entry name" value="Spore Coat Polysaccharide Biosynthesis Protein SpsA, Chain A"/>
    <property type="match status" value="1"/>
</dbReference>
<gene>
    <name evidence="4" type="ORF">SAMN06296036_11328</name>
</gene>
<evidence type="ECO:0000259" key="2">
    <source>
        <dbReference type="Pfam" id="PF12804"/>
    </source>
</evidence>
<feature type="domain" description="XdhC Rossmann" evidence="3">
    <location>
        <begin position="185"/>
        <end position="329"/>
    </location>
</feature>
<accession>A0A1Y6C2N8</accession>
<evidence type="ECO:0000259" key="1">
    <source>
        <dbReference type="Pfam" id="PF02625"/>
    </source>
</evidence>
<dbReference type="InterPro" id="IPR003777">
    <property type="entry name" value="XdhC_CoxI"/>
</dbReference>
<feature type="domain" description="MobA-like NTP transferase" evidence="2">
    <location>
        <begin position="349"/>
        <end position="515"/>
    </location>
</feature>
<dbReference type="STRING" id="1513793.SAMN06296036_11328"/>
<dbReference type="PANTHER" id="PTHR30388:SF6">
    <property type="entry name" value="XANTHINE DEHYDROGENASE SUBUNIT A-RELATED"/>
    <property type="match status" value="1"/>
</dbReference>
<protein>
    <submittedName>
        <fullName evidence="4">CTP:molybdopterin cytidylyltransferase MocA</fullName>
    </submittedName>
</protein>
<dbReference type="Pfam" id="PF13478">
    <property type="entry name" value="XdhC_C"/>
    <property type="match status" value="1"/>
</dbReference>
<dbReference type="AlphaFoldDB" id="A0A1Y6C2N8"/>
<dbReference type="Gene3D" id="3.40.50.720">
    <property type="entry name" value="NAD(P)-binding Rossmann-like Domain"/>
    <property type="match status" value="1"/>
</dbReference>
<name>A0A1Y6C2N8_9BACT</name>
<dbReference type="Pfam" id="PF02625">
    <property type="entry name" value="XdhC_CoxI"/>
    <property type="match status" value="1"/>
</dbReference>
<organism evidence="4 5">
    <name type="scientific">Pseudobacteriovorax antillogorgiicola</name>
    <dbReference type="NCBI Taxonomy" id="1513793"/>
    <lineage>
        <taxon>Bacteria</taxon>
        <taxon>Pseudomonadati</taxon>
        <taxon>Bdellovibrionota</taxon>
        <taxon>Oligoflexia</taxon>
        <taxon>Oligoflexales</taxon>
        <taxon>Pseudobacteriovoracaceae</taxon>
        <taxon>Pseudobacteriovorax</taxon>
    </lineage>
</organism>
<dbReference type="PANTHER" id="PTHR30388">
    <property type="entry name" value="ALDEHYDE OXIDOREDUCTASE MOLYBDENUM COFACTOR ASSEMBLY PROTEIN"/>
    <property type="match status" value="1"/>
</dbReference>
<keyword evidence="4" id="KW-0808">Transferase</keyword>
<dbReference type="CDD" id="cd04182">
    <property type="entry name" value="GT_2_like_f"/>
    <property type="match status" value="1"/>
</dbReference>
<evidence type="ECO:0000259" key="3">
    <source>
        <dbReference type="Pfam" id="PF13478"/>
    </source>
</evidence>
<proteinExistence type="predicted"/>
<dbReference type="Pfam" id="PF12804">
    <property type="entry name" value="NTP_transf_3"/>
    <property type="match status" value="1"/>
</dbReference>
<keyword evidence="5" id="KW-1185">Reference proteome</keyword>
<dbReference type="InterPro" id="IPR027051">
    <property type="entry name" value="XdhC_Rossmann_dom"/>
</dbReference>
<evidence type="ECO:0000313" key="4">
    <source>
        <dbReference type="EMBL" id="SMF42852.1"/>
    </source>
</evidence>
<keyword evidence="4" id="KW-0548">Nucleotidyltransferase</keyword>
<dbReference type="InterPro" id="IPR052698">
    <property type="entry name" value="MoCofactor_Util/Proc"/>
</dbReference>
<dbReference type="Proteomes" id="UP000192907">
    <property type="component" value="Unassembled WGS sequence"/>
</dbReference>
<dbReference type="SUPFAM" id="SSF53448">
    <property type="entry name" value="Nucleotide-diphospho-sugar transferases"/>
    <property type="match status" value="1"/>
</dbReference>
<dbReference type="GO" id="GO:0016779">
    <property type="term" value="F:nucleotidyltransferase activity"/>
    <property type="evidence" value="ECO:0007669"/>
    <property type="project" value="UniProtKB-KW"/>
</dbReference>
<dbReference type="InterPro" id="IPR025877">
    <property type="entry name" value="MobA-like_NTP_Trfase"/>
</dbReference>
<dbReference type="InterPro" id="IPR029044">
    <property type="entry name" value="Nucleotide-diphossugar_trans"/>
</dbReference>
<dbReference type="RefSeq" id="WP_132321022.1">
    <property type="nucleotide sequence ID" value="NZ_FWZT01000013.1"/>
</dbReference>
<evidence type="ECO:0000313" key="5">
    <source>
        <dbReference type="Proteomes" id="UP000192907"/>
    </source>
</evidence>